<name>A0A8S5M613_9CAUD</name>
<organism evidence="4">
    <name type="scientific">Siphoviridae sp. ctH1110</name>
    <dbReference type="NCBI Taxonomy" id="2826226"/>
    <lineage>
        <taxon>Viruses</taxon>
        <taxon>Duplodnaviria</taxon>
        <taxon>Heunggongvirae</taxon>
        <taxon>Uroviricota</taxon>
        <taxon>Caudoviricetes</taxon>
    </lineage>
</organism>
<accession>A0A8S5M613</accession>
<keyword evidence="2" id="KW-1133">Transmembrane helix</keyword>
<dbReference type="Pfam" id="PF11611">
    <property type="entry name" value="DUF4352"/>
    <property type="match status" value="1"/>
</dbReference>
<evidence type="ECO:0000259" key="3">
    <source>
        <dbReference type="Pfam" id="PF11611"/>
    </source>
</evidence>
<dbReference type="InterPro" id="IPR029050">
    <property type="entry name" value="Immunoprotect_excell_Ig-like"/>
</dbReference>
<feature type="transmembrane region" description="Helical" evidence="2">
    <location>
        <begin position="34"/>
        <end position="53"/>
    </location>
</feature>
<proteinExistence type="predicted"/>
<protein>
    <recommendedName>
        <fullName evidence="3">DUF4352 domain-containing protein</fullName>
    </recommendedName>
</protein>
<keyword evidence="1" id="KW-0732">Signal</keyword>
<reference evidence="4" key="1">
    <citation type="journal article" date="2021" name="Proc. Natl. Acad. Sci. U.S.A.">
        <title>A Catalog of Tens of Thousands of Viruses from Human Metagenomes Reveals Hidden Associations with Chronic Diseases.</title>
        <authorList>
            <person name="Tisza M.J."/>
            <person name="Buck C.B."/>
        </authorList>
    </citation>
    <scope>NUCLEOTIDE SEQUENCE</scope>
    <source>
        <strain evidence="4">CtH1110</strain>
    </source>
</reference>
<evidence type="ECO:0000256" key="2">
    <source>
        <dbReference type="SAM" id="Phobius"/>
    </source>
</evidence>
<dbReference type="Gene3D" id="2.60.40.1240">
    <property type="match status" value="1"/>
</dbReference>
<keyword evidence="2" id="KW-0812">Transmembrane</keyword>
<feature type="domain" description="DUF4352" evidence="3">
    <location>
        <begin position="65"/>
        <end position="186"/>
    </location>
</feature>
<sequence length="192" mass="20385">MDKMTTCKVCGASIAKSATICPQCGAKQKKRHPVLGIIIAIFGICLIAAALNGTGDDSGPESQTFGVGETAELNGISVKFDSCTESNGSQFNTPDDGNVFLLCEFSIDNQSDKDIAVSSIASFNAYVDDYSTNLSISATIATDKTQLDGAIAAGKKMTGVVGYEVPKDWKEIEIRFTPDFWSGNEITFIANK</sequence>
<dbReference type="InterPro" id="IPR029051">
    <property type="entry name" value="DUF4352"/>
</dbReference>
<dbReference type="EMBL" id="BK014829">
    <property type="protein sequence ID" value="DAD77644.1"/>
    <property type="molecule type" value="Genomic_DNA"/>
</dbReference>
<keyword evidence="2" id="KW-0472">Membrane</keyword>
<evidence type="ECO:0000256" key="1">
    <source>
        <dbReference type="ARBA" id="ARBA00022729"/>
    </source>
</evidence>
<evidence type="ECO:0000313" key="4">
    <source>
        <dbReference type="EMBL" id="DAD77644.1"/>
    </source>
</evidence>